<comment type="caution">
    <text evidence="10">Lacks conserved residue(s) required for the propagation of feature annotation.</text>
</comment>
<evidence type="ECO:0000256" key="2">
    <source>
        <dbReference type="ARBA" id="ARBA00004922"/>
    </source>
</evidence>
<keyword evidence="6 10" id="KW-0812">Transmembrane</keyword>
<evidence type="ECO:0000256" key="6">
    <source>
        <dbReference type="ARBA" id="ARBA00022692"/>
    </source>
</evidence>
<keyword evidence="5 10" id="KW-0808">Transferase</keyword>
<evidence type="ECO:0000256" key="7">
    <source>
        <dbReference type="ARBA" id="ARBA00022824"/>
    </source>
</evidence>
<dbReference type="PANTHER" id="PTHR12413:SF2">
    <property type="entry name" value="DOLICHYL PYROPHOSPHATE GLC1MAN9GLCNAC2 ALPHA-1,3-GLUCOSYLTRANSFERASE-RELATED"/>
    <property type="match status" value="1"/>
</dbReference>
<accession>A0A8D0L8C6</accession>
<dbReference type="InterPro" id="IPR004856">
    <property type="entry name" value="Glyco_trans_ALG6/ALG8"/>
</dbReference>
<organism evidence="11 12">
    <name type="scientific">Sphenodon punctatus</name>
    <name type="common">Tuatara</name>
    <name type="synonym">Hatteria punctata</name>
    <dbReference type="NCBI Taxonomy" id="8508"/>
    <lineage>
        <taxon>Eukaryota</taxon>
        <taxon>Metazoa</taxon>
        <taxon>Chordata</taxon>
        <taxon>Craniata</taxon>
        <taxon>Vertebrata</taxon>
        <taxon>Euteleostomi</taxon>
        <taxon>Lepidosauria</taxon>
        <taxon>Sphenodontia</taxon>
        <taxon>Sphenodontidae</taxon>
        <taxon>Sphenodon</taxon>
    </lineage>
</organism>
<keyword evidence="7 10" id="KW-0256">Endoplasmic reticulum</keyword>
<evidence type="ECO:0000256" key="5">
    <source>
        <dbReference type="ARBA" id="ARBA00022679"/>
    </source>
</evidence>
<dbReference type="Pfam" id="PF03155">
    <property type="entry name" value="Alg6_Alg8"/>
    <property type="match status" value="1"/>
</dbReference>
<name>A0A8D0L8C6_SPHPU</name>
<evidence type="ECO:0000256" key="1">
    <source>
        <dbReference type="ARBA" id="ARBA00004477"/>
    </source>
</evidence>
<dbReference type="GeneTree" id="ENSGT00940000153733"/>
<dbReference type="Proteomes" id="UP000694392">
    <property type="component" value="Unplaced"/>
</dbReference>
<evidence type="ECO:0000313" key="12">
    <source>
        <dbReference type="Proteomes" id="UP000694392"/>
    </source>
</evidence>
<proteinExistence type="inferred from homology"/>
<feature type="transmembrane region" description="Helical" evidence="10">
    <location>
        <begin position="87"/>
        <end position="105"/>
    </location>
</feature>
<feature type="transmembrane region" description="Helical" evidence="10">
    <location>
        <begin position="59"/>
        <end position="80"/>
    </location>
</feature>
<evidence type="ECO:0000313" key="11">
    <source>
        <dbReference type="Ensembl" id="ENSSPUP00000016202.1"/>
    </source>
</evidence>
<protein>
    <recommendedName>
        <fullName evidence="10">Alpha-1,3-glucosyltransferase</fullName>
        <ecNumber evidence="10">2.4.1.-</ecNumber>
    </recommendedName>
</protein>
<evidence type="ECO:0000256" key="9">
    <source>
        <dbReference type="ARBA" id="ARBA00023136"/>
    </source>
</evidence>
<keyword evidence="8 10" id="KW-1133">Transmembrane helix</keyword>
<keyword evidence="4 10" id="KW-0328">Glycosyltransferase</keyword>
<evidence type="ECO:0000256" key="8">
    <source>
        <dbReference type="ARBA" id="ARBA00022989"/>
    </source>
</evidence>
<feature type="transmembrane region" description="Helical" evidence="10">
    <location>
        <begin position="117"/>
        <end position="136"/>
    </location>
</feature>
<keyword evidence="9 10" id="KW-0472">Membrane</keyword>
<dbReference type="GO" id="GO:0006487">
    <property type="term" value="P:protein N-linked glycosylation"/>
    <property type="evidence" value="ECO:0007669"/>
    <property type="project" value="TreeGrafter"/>
</dbReference>
<dbReference type="AlphaFoldDB" id="A0A8D0L8C6"/>
<comment type="subcellular location">
    <subcellularLocation>
        <location evidence="1 10">Endoplasmic reticulum membrane</location>
        <topology evidence="1 10">Multi-pass membrane protein</topology>
    </subcellularLocation>
</comment>
<keyword evidence="12" id="KW-1185">Reference proteome</keyword>
<evidence type="ECO:0000256" key="3">
    <source>
        <dbReference type="ARBA" id="ARBA00008715"/>
    </source>
</evidence>
<reference evidence="11" key="2">
    <citation type="submission" date="2025-09" db="UniProtKB">
        <authorList>
            <consortium name="Ensembl"/>
        </authorList>
    </citation>
    <scope>IDENTIFICATION</scope>
</reference>
<dbReference type="UniPathway" id="UPA00378"/>
<feature type="transmembrane region" description="Helical" evidence="10">
    <location>
        <begin position="143"/>
        <end position="164"/>
    </location>
</feature>
<dbReference type="GO" id="GO:0042283">
    <property type="term" value="F:dolichyl pyrophosphate Glc1Man9GlcNAc2 alpha-1,3-glucosyltransferase activity"/>
    <property type="evidence" value="ECO:0007669"/>
    <property type="project" value="TreeGrafter"/>
</dbReference>
<dbReference type="PANTHER" id="PTHR12413">
    <property type="entry name" value="DOLICHYL GLYCOSYLTRANSFERASE"/>
    <property type="match status" value="1"/>
</dbReference>
<sequence length="182" mass="20714">MLPSVFCLWFKPQGPKGFLRCLVLCALSSFMFGWHVHEKAILLAILPLSLLSVEKPKDAGIYLFLSTTGHLSLFPLLFTAPEFPIKILLMLLFTVYSFSSLRALFRKEGPLLSSLETIYLIGLVPLEIFCEVVFPLTPWKLKFPFFSLLLTSVYCALGITYAWLKMYVSVLTEPAIVRRKEE</sequence>
<dbReference type="OMA" id="ACINNEI"/>
<dbReference type="GO" id="GO:0005789">
    <property type="term" value="C:endoplasmic reticulum membrane"/>
    <property type="evidence" value="ECO:0007669"/>
    <property type="project" value="UniProtKB-SubCell"/>
</dbReference>
<evidence type="ECO:0000256" key="4">
    <source>
        <dbReference type="ARBA" id="ARBA00022676"/>
    </source>
</evidence>
<comment type="pathway">
    <text evidence="2 10">Protein modification; protein glycosylation.</text>
</comment>
<reference evidence="11" key="1">
    <citation type="submission" date="2025-08" db="UniProtKB">
        <authorList>
            <consortium name="Ensembl"/>
        </authorList>
    </citation>
    <scope>IDENTIFICATION</scope>
</reference>
<comment type="similarity">
    <text evidence="3 10">Belongs to the ALG6/ALG8 glucosyltransferase family.</text>
</comment>
<dbReference type="EC" id="2.4.1.-" evidence="10"/>
<evidence type="ECO:0000256" key="10">
    <source>
        <dbReference type="RuleBase" id="RU363110"/>
    </source>
</evidence>
<dbReference type="Ensembl" id="ENSSPUT00000017269.1">
    <property type="protein sequence ID" value="ENSSPUP00000016202.1"/>
    <property type="gene ID" value="ENSSPUG00000012542.1"/>
</dbReference>